<feature type="domain" description="Acetyl-CoA hydrolase/transferase N-terminal" evidence="3">
    <location>
        <begin position="26"/>
        <end position="181"/>
    </location>
</feature>
<evidence type="ECO:0000259" key="3">
    <source>
        <dbReference type="Pfam" id="PF02550"/>
    </source>
</evidence>
<reference evidence="5 6" key="1">
    <citation type="journal article" date="2019" name="Int. J. Syst. Evol. Microbiol.">
        <title>The Global Catalogue of Microorganisms (GCM) 10K type strain sequencing project: providing services to taxonomists for standard genome sequencing and annotation.</title>
        <authorList>
            <consortium name="The Broad Institute Genomics Platform"/>
            <consortium name="The Broad Institute Genome Sequencing Center for Infectious Disease"/>
            <person name="Wu L."/>
            <person name="Ma J."/>
        </authorList>
    </citation>
    <scope>NUCLEOTIDE SEQUENCE [LARGE SCALE GENOMIC DNA]</scope>
    <source>
        <strain evidence="5 6">JCM 14942</strain>
    </source>
</reference>
<gene>
    <name evidence="5" type="ORF">GCM10009788_07020</name>
</gene>
<evidence type="ECO:0000256" key="1">
    <source>
        <dbReference type="ARBA" id="ARBA00009632"/>
    </source>
</evidence>
<feature type="domain" description="Acetyl-CoA hydrolase/transferase C-terminal" evidence="4">
    <location>
        <begin position="283"/>
        <end position="428"/>
    </location>
</feature>
<sequence length="435" mass="45398">MTRTRHKSDASADVQAETGARLRELVRDGDRIFIGTGAGEPGALVRTLVDEVLPHRREVELLQVAIGGREEVVEYPDGRGHRLRLVAGGGRGNQALREGRALGVPASMGTLEEQISSGALRVDGALVAGTDPVDGGPGSVGPGLSLDLGRSACAAARFRALELNHAMPRVRSVEWLRLADCDLVVPTKTAPPAARPSTVNDAQRRIGSLVADLVRPHTALELGVGRGLTGVAQALAERGPGLSLTIHTGMITDDTRLLVERGVVDGPSPSDPEASVVATVALGTEAFYHWLDRNPAVTFVDSSRAHQLAHLAQLDAFLAINSAAQVDLVGNVGALSWGGSLGGGGLPDFATAGAHSRGSVIALESRGKHGRSRIVPQAAHVQLHGSLVTHVVTEYGVAHLRGLDSRMRAERIIAIAHPDDRPRLAAEAALLGGGE</sequence>
<dbReference type="InterPro" id="IPR046433">
    <property type="entry name" value="ActCoA_hydro"/>
</dbReference>
<protein>
    <submittedName>
        <fullName evidence="5">Acetyl-CoA hydrolase/transferase C-terminal domain-containing protein</fullName>
    </submittedName>
</protein>
<dbReference type="InterPro" id="IPR037171">
    <property type="entry name" value="NagB/RpiA_transferase-like"/>
</dbReference>
<accession>A0ABN1ZW63</accession>
<dbReference type="Pfam" id="PF13336">
    <property type="entry name" value="AcetylCoA_hyd_C"/>
    <property type="match status" value="1"/>
</dbReference>
<organism evidence="5 6">
    <name type="scientific">Nocardioides humi</name>
    <dbReference type="NCBI Taxonomy" id="449461"/>
    <lineage>
        <taxon>Bacteria</taxon>
        <taxon>Bacillati</taxon>
        <taxon>Actinomycetota</taxon>
        <taxon>Actinomycetes</taxon>
        <taxon>Propionibacteriales</taxon>
        <taxon>Nocardioidaceae</taxon>
        <taxon>Nocardioides</taxon>
    </lineage>
</organism>
<comment type="caution">
    <text evidence="5">The sequence shown here is derived from an EMBL/GenBank/DDBJ whole genome shotgun (WGS) entry which is preliminary data.</text>
</comment>
<dbReference type="EMBL" id="BAAAOR010000007">
    <property type="protein sequence ID" value="GAA1505907.1"/>
    <property type="molecule type" value="Genomic_DNA"/>
</dbReference>
<evidence type="ECO:0000256" key="2">
    <source>
        <dbReference type="ARBA" id="ARBA00022679"/>
    </source>
</evidence>
<dbReference type="Proteomes" id="UP001500842">
    <property type="component" value="Unassembled WGS sequence"/>
</dbReference>
<dbReference type="PANTHER" id="PTHR21432">
    <property type="entry name" value="ACETYL-COA HYDROLASE-RELATED"/>
    <property type="match status" value="1"/>
</dbReference>
<dbReference type="InterPro" id="IPR026888">
    <property type="entry name" value="AcetylCoA_hyd_C"/>
</dbReference>
<name>A0ABN1ZW63_9ACTN</name>
<dbReference type="InterPro" id="IPR038460">
    <property type="entry name" value="AcetylCoA_hyd_C_sf"/>
</dbReference>
<evidence type="ECO:0000313" key="6">
    <source>
        <dbReference type="Proteomes" id="UP001500842"/>
    </source>
</evidence>
<dbReference type="InterPro" id="IPR003702">
    <property type="entry name" value="ActCoA_hydro_N"/>
</dbReference>
<keyword evidence="6" id="KW-1185">Reference proteome</keyword>
<dbReference type="SUPFAM" id="SSF100950">
    <property type="entry name" value="NagB/RpiA/CoA transferase-like"/>
    <property type="match status" value="2"/>
</dbReference>
<evidence type="ECO:0000259" key="4">
    <source>
        <dbReference type="Pfam" id="PF13336"/>
    </source>
</evidence>
<keyword evidence="5" id="KW-0378">Hydrolase</keyword>
<dbReference type="Gene3D" id="3.40.1080.10">
    <property type="entry name" value="Glutaconate Coenzyme A-transferase"/>
    <property type="match status" value="1"/>
</dbReference>
<dbReference type="PANTHER" id="PTHR21432:SF20">
    <property type="entry name" value="ACETYL-COA HYDROLASE"/>
    <property type="match status" value="1"/>
</dbReference>
<evidence type="ECO:0000313" key="5">
    <source>
        <dbReference type="EMBL" id="GAA1505907.1"/>
    </source>
</evidence>
<keyword evidence="2" id="KW-0808">Transferase</keyword>
<proteinExistence type="inferred from homology"/>
<dbReference type="Gene3D" id="3.40.1080.20">
    <property type="entry name" value="Acetyl-CoA hydrolase/transferase C-terminal domain"/>
    <property type="match status" value="1"/>
</dbReference>
<dbReference type="Gene3D" id="3.30.750.70">
    <property type="entry name" value="4-hydroxybutyrate coenzyme like domains"/>
    <property type="match status" value="1"/>
</dbReference>
<dbReference type="GO" id="GO:0016787">
    <property type="term" value="F:hydrolase activity"/>
    <property type="evidence" value="ECO:0007669"/>
    <property type="project" value="UniProtKB-KW"/>
</dbReference>
<comment type="similarity">
    <text evidence="1">Belongs to the acetyl-CoA hydrolase/transferase family.</text>
</comment>
<dbReference type="RefSeq" id="WP_141005185.1">
    <property type="nucleotide sequence ID" value="NZ_BAAAOR010000007.1"/>
</dbReference>
<dbReference type="Pfam" id="PF02550">
    <property type="entry name" value="AcetylCoA_hydro"/>
    <property type="match status" value="1"/>
</dbReference>